<dbReference type="FunFam" id="3.30.63.10:FF:000002">
    <property type="entry name" value="Guanylate kinase 1"/>
    <property type="match status" value="1"/>
</dbReference>
<dbReference type="PANTHER" id="PTHR23117">
    <property type="entry name" value="GUANYLATE KINASE-RELATED"/>
    <property type="match status" value="1"/>
</dbReference>
<feature type="domain" description="Guanylate kinase-like" evidence="4">
    <location>
        <begin position="7"/>
        <end position="97"/>
    </location>
</feature>
<dbReference type="SUPFAM" id="SSF52540">
    <property type="entry name" value="P-loop containing nucleoside triphosphate hydrolases"/>
    <property type="match status" value="1"/>
</dbReference>
<dbReference type="InterPro" id="IPR008144">
    <property type="entry name" value="Guanylate_kin-like_dom"/>
</dbReference>
<protein>
    <recommendedName>
        <fullName evidence="4">Guanylate kinase-like domain-containing protein</fullName>
    </recommendedName>
</protein>
<dbReference type="GO" id="GO:0005829">
    <property type="term" value="C:cytosol"/>
    <property type="evidence" value="ECO:0007669"/>
    <property type="project" value="TreeGrafter"/>
</dbReference>
<feature type="non-terminal residue" evidence="5">
    <location>
        <position position="97"/>
    </location>
</feature>
<evidence type="ECO:0000256" key="3">
    <source>
        <dbReference type="ARBA" id="ARBA00022777"/>
    </source>
</evidence>
<dbReference type="Gene3D" id="3.30.63.10">
    <property type="entry name" value="Guanylate Kinase phosphate binding domain"/>
    <property type="match status" value="1"/>
</dbReference>
<keyword evidence="3" id="KW-0418">Kinase</keyword>
<dbReference type="GO" id="GO:0004385">
    <property type="term" value="F:GMP kinase activity"/>
    <property type="evidence" value="ECO:0007669"/>
    <property type="project" value="TreeGrafter"/>
</dbReference>
<organism evidence="5">
    <name type="scientific">marine metagenome</name>
    <dbReference type="NCBI Taxonomy" id="408172"/>
    <lineage>
        <taxon>unclassified sequences</taxon>
        <taxon>metagenomes</taxon>
        <taxon>ecological metagenomes</taxon>
    </lineage>
</organism>
<dbReference type="Gene3D" id="3.40.50.300">
    <property type="entry name" value="P-loop containing nucleotide triphosphate hydrolases"/>
    <property type="match status" value="1"/>
</dbReference>
<accession>A0A382X512</accession>
<sequence length="97" mass="11132">MTIEKNGMMFVLSSPSGAGKTTLTKKLAENDTNFSISISYTTRKPRPNEINGKDYYFVNDREFESLLKEDNFYEYANIFNNNYGTLKKPVLELLSRG</sequence>
<name>A0A382X512_9ZZZZ</name>
<evidence type="ECO:0000259" key="4">
    <source>
        <dbReference type="PROSITE" id="PS50052"/>
    </source>
</evidence>
<dbReference type="PROSITE" id="PS00856">
    <property type="entry name" value="GUANYLATE_KINASE_1"/>
    <property type="match status" value="1"/>
</dbReference>
<dbReference type="InterPro" id="IPR008145">
    <property type="entry name" value="GK/Ca_channel_bsu"/>
</dbReference>
<dbReference type="PANTHER" id="PTHR23117:SF13">
    <property type="entry name" value="GUANYLATE KINASE"/>
    <property type="match status" value="1"/>
</dbReference>
<comment type="similarity">
    <text evidence="1">Belongs to the guanylate kinase family.</text>
</comment>
<proteinExistence type="inferred from homology"/>
<evidence type="ECO:0000256" key="1">
    <source>
        <dbReference type="ARBA" id="ARBA00005790"/>
    </source>
</evidence>
<evidence type="ECO:0000256" key="2">
    <source>
        <dbReference type="ARBA" id="ARBA00022679"/>
    </source>
</evidence>
<dbReference type="AlphaFoldDB" id="A0A382X512"/>
<dbReference type="InterPro" id="IPR027417">
    <property type="entry name" value="P-loop_NTPase"/>
</dbReference>
<dbReference type="PROSITE" id="PS50052">
    <property type="entry name" value="GUANYLATE_KINASE_2"/>
    <property type="match status" value="1"/>
</dbReference>
<keyword evidence="2" id="KW-0808">Transferase</keyword>
<evidence type="ECO:0000313" key="5">
    <source>
        <dbReference type="EMBL" id="SVD66287.1"/>
    </source>
</evidence>
<dbReference type="CDD" id="cd00071">
    <property type="entry name" value="GMPK"/>
    <property type="match status" value="1"/>
</dbReference>
<dbReference type="EMBL" id="UINC01165089">
    <property type="protein sequence ID" value="SVD66287.1"/>
    <property type="molecule type" value="Genomic_DNA"/>
</dbReference>
<reference evidence="5" key="1">
    <citation type="submission" date="2018-05" db="EMBL/GenBank/DDBJ databases">
        <authorList>
            <person name="Lanie J.A."/>
            <person name="Ng W.-L."/>
            <person name="Kazmierczak K.M."/>
            <person name="Andrzejewski T.M."/>
            <person name="Davidsen T.M."/>
            <person name="Wayne K.J."/>
            <person name="Tettelin H."/>
            <person name="Glass J.I."/>
            <person name="Rusch D."/>
            <person name="Podicherti R."/>
            <person name="Tsui H.-C.T."/>
            <person name="Winkler M.E."/>
        </authorList>
    </citation>
    <scope>NUCLEOTIDE SEQUENCE</scope>
</reference>
<dbReference type="Pfam" id="PF00625">
    <property type="entry name" value="Guanylate_kin"/>
    <property type="match status" value="1"/>
</dbReference>
<gene>
    <name evidence="5" type="ORF">METZ01_LOCUS419141</name>
</gene>
<dbReference type="InterPro" id="IPR020590">
    <property type="entry name" value="Guanylate_kinase_CS"/>
</dbReference>